<feature type="domain" description="J" evidence="2">
    <location>
        <begin position="1279"/>
        <end position="1336"/>
    </location>
</feature>
<dbReference type="InterPro" id="IPR011989">
    <property type="entry name" value="ARM-like"/>
</dbReference>
<accession>A0A158R602</accession>
<dbReference type="GO" id="GO:2000641">
    <property type="term" value="P:regulation of early endosome to late endosome transport"/>
    <property type="evidence" value="ECO:0007669"/>
    <property type="project" value="InterPro"/>
</dbReference>
<dbReference type="Pfam" id="PF19432">
    <property type="entry name" value="RME-8_N"/>
    <property type="match status" value="1"/>
</dbReference>
<dbReference type="SUPFAM" id="SSF46565">
    <property type="entry name" value="Chaperone J-domain"/>
    <property type="match status" value="1"/>
</dbReference>
<keyword evidence="1" id="KW-0472">Membrane</keyword>
<dbReference type="Pfam" id="PF14237">
    <property type="entry name" value="GYF_2"/>
    <property type="match status" value="1"/>
</dbReference>
<dbReference type="InterPro" id="IPR025640">
    <property type="entry name" value="GYF_2"/>
</dbReference>
<dbReference type="Proteomes" id="UP000046393">
    <property type="component" value="Unplaced"/>
</dbReference>
<dbReference type="GO" id="GO:0010008">
    <property type="term" value="C:endosome membrane"/>
    <property type="evidence" value="ECO:0007669"/>
    <property type="project" value="TreeGrafter"/>
</dbReference>
<evidence type="ECO:0000313" key="4">
    <source>
        <dbReference type="WBParaSite" id="SMUV_0000886601-mRNA-1"/>
    </source>
</evidence>
<evidence type="ECO:0000256" key="1">
    <source>
        <dbReference type="SAM" id="Phobius"/>
    </source>
</evidence>
<dbReference type="InterPro" id="IPR016024">
    <property type="entry name" value="ARM-type_fold"/>
</dbReference>
<keyword evidence="1" id="KW-1133">Transmembrane helix</keyword>
<proteinExistence type="predicted"/>
<dbReference type="PROSITE" id="PS50076">
    <property type="entry name" value="DNAJ_2"/>
    <property type="match status" value="1"/>
</dbReference>
<dbReference type="PANTHER" id="PTHR36983:SF2">
    <property type="entry name" value="DNAJ HOMOLOG SUBFAMILY C MEMBER 13"/>
    <property type="match status" value="1"/>
</dbReference>
<dbReference type="InterPro" id="IPR001623">
    <property type="entry name" value="DnaJ_domain"/>
</dbReference>
<dbReference type="Gene3D" id="1.10.287.110">
    <property type="entry name" value="DnaJ domain"/>
    <property type="match status" value="1"/>
</dbReference>
<dbReference type="InterPro" id="IPR044978">
    <property type="entry name" value="GRV2/DNAJC13"/>
</dbReference>
<name>A0A158R602_9BILA</name>
<dbReference type="Gene3D" id="1.25.10.10">
    <property type="entry name" value="Leucine-rich Repeat Variant"/>
    <property type="match status" value="2"/>
</dbReference>
<keyword evidence="1" id="KW-0812">Transmembrane</keyword>
<dbReference type="InterPro" id="IPR045802">
    <property type="entry name" value="GRV2/DNAJC13_N"/>
</dbReference>
<evidence type="ECO:0000313" key="3">
    <source>
        <dbReference type="Proteomes" id="UP000046393"/>
    </source>
</evidence>
<sequence>MGVDSCDIGYNRDLVCFLWKYEDVIMIKPSLRQNGQGNDEFILQVKSKKKTDSLRFSSENIEDILTEALNHQSKFADSKLLTYECTGYKNGWSGGRVPVILQTTANSLQQVDNRKTVIASYKYKDIRQISRVENYPGGFSIDVGDQRRRHLFTTEHCDELISSVVNLASEYIGTNITLSKNLLTLQDFTKTRLGMCSRDEYLTSYVEFKVQKFTSRQDYPLRRLLCLSENCIIERDPATYSVVCARFLKTIVCLTRDNNDQQKFIIEYDSGDIRSYAAAERDAILASIIDGSRASGNREIFVACHMFDRSLRILPYKYLLDEDSEMQCMRFIVSPPAGLKRYDLIRRFNANIPYNGLTYSVPQEGFFTENKGKLIVSCTDIVLSEVCGINDVDSIFKCEAQMHCLHRLFASKSGFQAFTAVPGIREKLGNLVINMLNRKHEAIDHCCVEMLCALMQPMHPNYELRLEQLNKSSLLSNKPFVEHLLNLIVNHMERGTGSLVIASMLDFLTYAVCAPFCETTPGDIFDSILELVAARGRSFYQLFQSPSMAIVKGAGMVMRAIIEESPTEISKQMQVLSLTEGTFLRHLHMALLSTGRDLRILTNRQLSGHLIALWTADNPDAMSLLSRCLPRGLLDYLDSLDQPSVKETDLLLQRNNLEKATLEGKQNHLLDQIQHVQVTVEAKLEQLLQHWNLEQKLSFLQKKEDKCQRPVVLRKRRQRVKSNINWKMFAYQFTQDHSKANLIWNEKTREEFRRSVEDEIRLLDQEKELSLCDVPISWNHTEFQTVYPSLSDEVKIGDYYLRLLLQENESTATTIHNPNEFFNNVYHRFLLSAKSEMRCLCLKALAVTYGRHFEEIGGFADSKYIVSMLGKCMNASERDHLVLFISKLALNKTNVKEMLSAGILSILVDLAVLAHMHTNRAQVHSQIQSNLIKGASSLEEEENGTLEWYYNDKAGKRHGPLSFNNMKKMYCENQICERTQIWAQGMEQWSQLSLVPQFRWTVCVPPNTNGLYNFSELCSLILDIMVQMCSFFPSRDESNLVIRPLPQVKRALSEPVLLYQLAQLLLTYDPAIVQRVASLFLHIMEDNPFLSRLYLSGIFFFILMYNGSNVLPIARFLHYTHMKQSFRSVLTKSEFASRSVLSPLLPEACIFYLEEYGPEKFAQVFLGEFDNPEIIWNAEMRQIIRTRHLIEKIALHISDFSRRLPYNVKVLYRYCPIPLVEYPELTGELFCHVYYLRHLCDKLKFPNWPIREPVEFLRACLGTWLDEIDKKPPLMSLEEAYRTLGLSTDVKIKDSSTIRRAYYQLAQKYHPDKNSEGREFFEKINCAYELLTSNIAAMSLTPDVHRIVICLQAQSIVYSRHAEELSPYKYAGYLQLIRTIDLQSKEDTLFTEEGGAVLCAAVELCHHTLACSPLNAEQLRRDLGLESLHSAFDRCCPMVNYSSKEEDMPVQVCIHILMCFATAARFEGCREKISEMSTIFKNISRLLQFEHLTRLSTTAAECVCAFSVCTLLQMQLFQAGLLWQLLPHIFHYDFTLDEGGVEHTEDTNKQALRNRLARSCCEALASLAGFRENTPENDGVQNSLSAMLTPFICKSMRTNTVDYVLKILNSNVEDPYIIWDNGTRAELLEYVERHRTNKTSENEVFGAEFRSAIHAKELIVGGIFVRIYNEQPNFKLMEPTKTCSDLLEFLEDSSQNIFGISEHSELVNTLNTDNDTLIDWGVDALKSSSCDSTANVEVCLEALGNVLTANTGVEVILIGHFQTIFSFLKMRSEQKIQLYALKIISLAANNRNCVNDLASFSQLSLIFSLLIQGNSEKQFNYLPMFIVILLYQFGSFLVSLLVFRTMFALSSNMAIVKESLDCGGLLYILRVLLDSRATTQERVTAAELLAKFQSDKLTGPRWSRFITRYIPSIFTDAIRSSAATAVSMLDATNENPELIWNDSIRSIVKNRVWDECNKLYALHKADTNGRWDAGGPNDKCAYENVMSGELVVGGVFLRLFIINPSWQVRHPKQFATELLERVLDCMARPGPELDIVTKAFVALLVNHPTIADQFPAQGYLPQFCTAMSASGAQASGSSILILSHLAENTYCANALAKLDCINGILKSMKNQPMLVRESAHALKCLLKQNCTELAGQMVSSGMIEYLLKLLADDMREIENPAAAKAEIAEALKSICVDLQYGEKIADMLNKSSIWAQYRDQRHDLFLPSARTQAIAGIF</sequence>
<dbReference type="SMART" id="SM00271">
    <property type="entry name" value="DnaJ"/>
    <property type="match status" value="1"/>
</dbReference>
<dbReference type="WBParaSite" id="SMUV_0000886601-mRNA-1">
    <property type="protein sequence ID" value="SMUV_0000886601-mRNA-1"/>
    <property type="gene ID" value="SMUV_0000886601"/>
</dbReference>
<organism evidence="3 4">
    <name type="scientific">Syphacia muris</name>
    <dbReference type="NCBI Taxonomy" id="451379"/>
    <lineage>
        <taxon>Eukaryota</taxon>
        <taxon>Metazoa</taxon>
        <taxon>Ecdysozoa</taxon>
        <taxon>Nematoda</taxon>
        <taxon>Chromadorea</taxon>
        <taxon>Rhabditida</taxon>
        <taxon>Spirurina</taxon>
        <taxon>Oxyuridomorpha</taxon>
        <taxon>Oxyuroidea</taxon>
        <taxon>Oxyuridae</taxon>
        <taxon>Syphacia</taxon>
    </lineage>
</organism>
<dbReference type="GO" id="GO:0006898">
    <property type="term" value="P:receptor-mediated endocytosis"/>
    <property type="evidence" value="ECO:0007669"/>
    <property type="project" value="TreeGrafter"/>
</dbReference>
<evidence type="ECO:0000259" key="2">
    <source>
        <dbReference type="PROSITE" id="PS50076"/>
    </source>
</evidence>
<dbReference type="GO" id="GO:0007032">
    <property type="term" value="P:endosome organization"/>
    <property type="evidence" value="ECO:0007669"/>
    <property type="project" value="InterPro"/>
</dbReference>
<keyword evidence="3" id="KW-1185">Reference proteome</keyword>
<protein>
    <submittedName>
        <fullName evidence="4">J domain-containing protein</fullName>
    </submittedName>
</protein>
<dbReference type="Pfam" id="PF00226">
    <property type="entry name" value="DnaJ"/>
    <property type="match status" value="1"/>
</dbReference>
<reference evidence="4" key="1">
    <citation type="submission" date="2016-04" db="UniProtKB">
        <authorList>
            <consortium name="WormBaseParasite"/>
        </authorList>
    </citation>
    <scope>IDENTIFICATION</scope>
</reference>
<dbReference type="STRING" id="451379.A0A158R602"/>
<dbReference type="PANTHER" id="PTHR36983">
    <property type="entry name" value="DNAJ HOMOLOG SUBFAMILY C MEMBER 13"/>
    <property type="match status" value="1"/>
</dbReference>
<dbReference type="SUPFAM" id="SSF48371">
    <property type="entry name" value="ARM repeat"/>
    <property type="match status" value="2"/>
</dbReference>
<dbReference type="CDD" id="cd06257">
    <property type="entry name" value="DnaJ"/>
    <property type="match status" value="1"/>
</dbReference>
<feature type="transmembrane region" description="Helical" evidence="1">
    <location>
        <begin position="1821"/>
        <end position="1843"/>
    </location>
</feature>
<dbReference type="InterPro" id="IPR036869">
    <property type="entry name" value="J_dom_sf"/>
</dbReference>